<organism evidence="1 2">
    <name type="scientific">Pseudoduganella namucuonensis</name>
    <dbReference type="NCBI Taxonomy" id="1035707"/>
    <lineage>
        <taxon>Bacteria</taxon>
        <taxon>Pseudomonadati</taxon>
        <taxon>Pseudomonadota</taxon>
        <taxon>Betaproteobacteria</taxon>
        <taxon>Burkholderiales</taxon>
        <taxon>Oxalobacteraceae</taxon>
        <taxon>Telluria group</taxon>
        <taxon>Pseudoduganella</taxon>
    </lineage>
</organism>
<dbReference type="Gene3D" id="1.10.10.10">
    <property type="entry name" value="Winged helix-like DNA-binding domain superfamily/Winged helix DNA-binding domain"/>
    <property type="match status" value="1"/>
</dbReference>
<gene>
    <name evidence="1" type="ORF">SAMN05216552_100421</name>
</gene>
<dbReference type="OrthoDB" id="155998at2"/>
<accession>A0A1I7GPT9</accession>
<dbReference type="SUPFAM" id="SSF46785">
    <property type="entry name" value="Winged helix' DNA-binding domain"/>
    <property type="match status" value="1"/>
</dbReference>
<sequence>MNTADHILYLLKTRGAQTAQQLAERLDLTSMGARRQLEAAQERGLVGFEDVADKVGRPSRRWRLTDAGHARFPDRHADLTLQMITQVRALFGEEGMDKLIAAREAESEAAYRRVVDEAVAGRADLGPHLQTRVEALVGARDAEGYMAEAELQPDGSVLLIENHCPICAAATSCQNFCRSELRVFQSVLGEDCEVERAEHLLSGGRRCVYRIRAVR</sequence>
<keyword evidence="2" id="KW-1185">Reference proteome</keyword>
<protein>
    <submittedName>
        <fullName evidence="1">Transcriptional regulator</fullName>
    </submittedName>
</protein>
<dbReference type="AlphaFoldDB" id="A0A1I7GPT9"/>
<dbReference type="STRING" id="1035707.SAMN05216552_100421"/>
<dbReference type="InterPro" id="IPR036390">
    <property type="entry name" value="WH_DNA-bd_sf"/>
</dbReference>
<reference evidence="2" key="1">
    <citation type="submission" date="2016-10" db="EMBL/GenBank/DDBJ databases">
        <authorList>
            <person name="Varghese N."/>
            <person name="Submissions S."/>
        </authorList>
    </citation>
    <scope>NUCLEOTIDE SEQUENCE [LARGE SCALE GENOMIC DNA]</scope>
    <source>
        <strain evidence="2">CGMCC 1.11014</strain>
    </source>
</reference>
<name>A0A1I7GPT9_9BURK</name>
<dbReference type="EMBL" id="FPBO01000004">
    <property type="protein sequence ID" value="SFU50502.1"/>
    <property type="molecule type" value="Genomic_DNA"/>
</dbReference>
<evidence type="ECO:0000313" key="1">
    <source>
        <dbReference type="EMBL" id="SFU50502.1"/>
    </source>
</evidence>
<proteinExistence type="predicted"/>
<dbReference type="InterPro" id="IPR036388">
    <property type="entry name" value="WH-like_DNA-bd_sf"/>
</dbReference>
<dbReference type="Proteomes" id="UP000199391">
    <property type="component" value="Unassembled WGS sequence"/>
</dbReference>
<evidence type="ECO:0000313" key="2">
    <source>
        <dbReference type="Proteomes" id="UP000199391"/>
    </source>
</evidence>
<dbReference type="RefSeq" id="WP_093554440.1">
    <property type="nucleotide sequence ID" value="NZ_FPBO01000004.1"/>
</dbReference>